<dbReference type="EMBL" id="JALBUR010000001">
    <property type="protein sequence ID" value="MDX8418482.1"/>
    <property type="molecule type" value="Genomic_DNA"/>
</dbReference>
<dbReference type="Pfam" id="PF00575">
    <property type="entry name" value="S1"/>
    <property type="match status" value="1"/>
</dbReference>
<evidence type="ECO:0000256" key="1">
    <source>
        <dbReference type="ARBA" id="ARBA00025604"/>
    </source>
</evidence>
<dbReference type="InterPro" id="IPR003029">
    <property type="entry name" value="S1_domain"/>
</dbReference>
<gene>
    <name evidence="3" type="ORF">MOZ60_00055</name>
</gene>
<keyword evidence="4" id="KW-1185">Reference proteome</keyword>
<dbReference type="SMART" id="SM00316">
    <property type="entry name" value="S1"/>
    <property type="match status" value="1"/>
</dbReference>
<accession>A0AB35TZ26</accession>
<dbReference type="GO" id="GO:0003729">
    <property type="term" value="F:mRNA binding"/>
    <property type="evidence" value="ECO:0007669"/>
    <property type="project" value="TreeGrafter"/>
</dbReference>
<dbReference type="InterPro" id="IPR012340">
    <property type="entry name" value="NA-bd_OB-fold"/>
</dbReference>
<name>A0AB35TZ26_9FIRM</name>
<evidence type="ECO:0000259" key="2">
    <source>
        <dbReference type="PROSITE" id="PS50126"/>
    </source>
</evidence>
<dbReference type="RefSeq" id="WP_277007110.1">
    <property type="nucleotide sequence ID" value="NZ_JALBUR010000001.1"/>
</dbReference>
<proteinExistence type="predicted"/>
<dbReference type="Gene3D" id="2.40.50.140">
    <property type="entry name" value="Nucleic acid-binding proteins"/>
    <property type="match status" value="1"/>
</dbReference>
<protein>
    <submittedName>
        <fullName evidence="3">CvfD/Ygs/GSP13 family RNA-binding post-transcriptional regulator</fullName>
    </submittedName>
</protein>
<dbReference type="GO" id="GO:0006412">
    <property type="term" value="P:translation"/>
    <property type="evidence" value="ECO:0007669"/>
    <property type="project" value="TreeGrafter"/>
</dbReference>
<evidence type="ECO:0000313" key="3">
    <source>
        <dbReference type="EMBL" id="MDX8418482.1"/>
    </source>
</evidence>
<dbReference type="PROSITE" id="PS50126">
    <property type="entry name" value="S1"/>
    <property type="match status" value="1"/>
</dbReference>
<dbReference type="Proteomes" id="UP001286174">
    <property type="component" value="Unassembled WGS sequence"/>
</dbReference>
<dbReference type="PANTHER" id="PTHR10724">
    <property type="entry name" value="30S RIBOSOMAL PROTEIN S1"/>
    <property type="match status" value="1"/>
</dbReference>
<comment type="caution">
    <text evidence="3">The sequence shown here is derived from an EMBL/GenBank/DDBJ whole genome shotgun (WGS) entry which is preliminary data.</text>
</comment>
<evidence type="ECO:0000313" key="4">
    <source>
        <dbReference type="Proteomes" id="UP001286174"/>
    </source>
</evidence>
<dbReference type="PANTHER" id="PTHR10724:SF10">
    <property type="entry name" value="S1 RNA-BINDING DOMAIN-CONTAINING PROTEIN 1"/>
    <property type="match status" value="1"/>
</dbReference>
<dbReference type="NCBIfam" id="NF040579">
    <property type="entry name" value="S1_dom_CvfD"/>
    <property type="match status" value="1"/>
</dbReference>
<reference evidence="3 4" key="1">
    <citation type="submission" date="2022-03" db="EMBL/GenBank/DDBJ databases">
        <title>Novel taxa within the pig intestine.</title>
        <authorList>
            <person name="Wylensek D."/>
            <person name="Bishof K."/>
            <person name="Afrizal A."/>
            <person name="Clavel T."/>
        </authorList>
    </citation>
    <scope>NUCLEOTIDE SEQUENCE [LARGE SCALE GENOMIC DNA]</scope>
    <source>
        <strain evidence="3 4">CLA-KB-P133</strain>
    </source>
</reference>
<dbReference type="GO" id="GO:0003735">
    <property type="term" value="F:structural constituent of ribosome"/>
    <property type="evidence" value="ECO:0007669"/>
    <property type="project" value="TreeGrafter"/>
</dbReference>
<comment type="function">
    <text evidence="1">Binds mRNA; thus facilitating recognition of the initiation point. It is needed to translate mRNA with a short Shine-Dalgarno (SD) purine-rich sequence.</text>
</comment>
<feature type="domain" description="S1 motif" evidence="2">
    <location>
        <begin position="7"/>
        <end position="76"/>
    </location>
</feature>
<dbReference type="SUPFAM" id="SSF50249">
    <property type="entry name" value="Nucleic acid-binding proteins"/>
    <property type="match status" value="1"/>
</dbReference>
<organism evidence="3 4">
    <name type="scientific">Grylomicrobium aquisgranensis</name>
    <dbReference type="NCBI Taxonomy" id="2926318"/>
    <lineage>
        <taxon>Bacteria</taxon>
        <taxon>Bacillati</taxon>
        <taxon>Bacillota</taxon>
        <taxon>Erysipelotrichia</taxon>
        <taxon>Erysipelotrichales</taxon>
        <taxon>Erysipelotrichaceae</taxon>
        <taxon>Grylomicrobium</taxon>
    </lineage>
</organism>
<dbReference type="AlphaFoldDB" id="A0AB35TZ26"/>
<dbReference type="InterPro" id="IPR050437">
    <property type="entry name" value="Ribos_protein_bS1-like"/>
</dbReference>
<sequence length="126" mass="14270">MTVYRTGQIVEGRVTGIQPYGAFVALDSHTSGLIHISEISEGYVRDVEQYVHVGETVRVKIIDFDPRQNQARLSLKALHKGRVRNRKKPGLPKAQLPVARLGFTTIEANMPRWIKEAQESHQEEHS</sequence>
<dbReference type="FunFam" id="2.40.50.140:FF:000103">
    <property type="entry name" value="protein RRP5 homolog"/>
    <property type="match status" value="1"/>
</dbReference>